<evidence type="ECO:0000313" key="1">
    <source>
        <dbReference type="EMBL" id="QBH96340.1"/>
    </source>
</evidence>
<name>A0A411WJJ6_9GAMM</name>
<proteinExistence type="predicted"/>
<evidence type="ECO:0000313" key="2">
    <source>
        <dbReference type="Proteomes" id="UP000293154"/>
    </source>
</evidence>
<sequence>MRRAASTEHLFLAPHYRAKQAQSLIIVLFDSGPLQLGSCRLVHIAMLILLARRAEQVGARLRWGVLQHSTELYEFSSPEHLQQLLKTRTYYPVNAEHICQWQLKLQDYHDSMGERWLVGGDASIDLWPGKEISHRVIVQPTQDSETLEVQLRDGSHCRRITLPLPATNIARQLIRGQFQVMVSHQSNQNHRLSLMFPPIISSHGSCVGVTLLDEPGVVLFKVPRLNDSNIVKQASKPVRQHMPSGWQILAMHCQGKMAGALLSQGDTLTFWQTNKLSSFQKPEHRDFQTTVARANLQPSAYLTDGQSAAMYVLDRGHQLVLFSSSADSMRLIMTGVLGIARMGDNALAYICYRNNVLHQVVTDLRNVSHYYSLGYTAPENTSVMFAFQRRHHLGYPCAIQMKSDTSEVWRIHNLSINDLTVDVSLPEGWKAIGLYYSSVTPDKDAIANLLLINLNKRSIGRYFDGQLEKLYTTPTSKIVRKTFCPVSGLLALLTEAKELIVYSVHENTLRLFSQRIGGGNDE</sequence>
<dbReference type="Proteomes" id="UP000293154">
    <property type="component" value="Chromosome"/>
</dbReference>
<dbReference type="EMBL" id="CP034752">
    <property type="protein sequence ID" value="QBH96340.1"/>
    <property type="molecule type" value="Genomic_DNA"/>
</dbReference>
<reference evidence="1 2" key="1">
    <citation type="submission" date="2019-03" db="EMBL/GenBank/DDBJ databases">
        <title>Pragia sp. nov. isolated from the gut tract of Carduelis flavirostris.</title>
        <authorList>
            <person name="Ge Y."/>
        </authorList>
    </citation>
    <scope>NUCLEOTIDE SEQUENCE [LARGE SCALE GENOMIC DNA]</scope>
    <source>
        <strain evidence="1 2">CF-458</strain>
    </source>
</reference>
<keyword evidence="2" id="KW-1185">Reference proteome</keyword>
<protein>
    <submittedName>
        <fullName evidence="1">Uncharacterized protein</fullName>
    </submittedName>
</protein>
<dbReference type="AlphaFoldDB" id="A0A411WJJ6"/>
<dbReference type="KEGG" id="prag:EKN56_07970"/>
<gene>
    <name evidence="1" type="ORF">EKN56_07970</name>
</gene>
<accession>A0A411WJJ6</accession>
<organism evidence="1 2">
    <name type="scientific">Limnobaculum zhutongyuii</name>
    <dbReference type="NCBI Taxonomy" id="2498113"/>
    <lineage>
        <taxon>Bacteria</taxon>
        <taxon>Pseudomonadati</taxon>
        <taxon>Pseudomonadota</taxon>
        <taxon>Gammaproteobacteria</taxon>
        <taxon>Enterobacterales</taxon>
        <taxon>Budviciaceae</taxon>
        <taxon>Limnobaculum</taxon>
    </lineage>
</organism>